<accession>A0A158B0Z9</accession>
<name>A0A158B0Z9_9BURK</name>
<organism evidence="1 2">
    <name type="scientific">Caballeronia pedi</name>
    <dbReference type="NCBI Taxonomy" id="1777141"/>
    <lineage>
        <taxon>Bacteria</taxon>
        <taxon>Pseudomonadati</taxon>
        <taxon>Pseudomonadota</taxon>
        <taxon>Betaproteobacteria</taxon>
        <taxon>Burkholderiales</taxon>
        <taxon>Burkholderiaceae</taxon>
        <taxon>Caballeronia</taxon>
    </lineage>
</organism>
<keyword evidence="2" id="KW-1185">Reference proteome</keyword>
<dbReference type="AlphaFoldDB" id="A0A158B0Z9"/>
<gene>
    <name evidence="1" type="ORF">AWB80_02913</name>
</gene>
<dbReference type="EMBL" id="FCOE02000008">
    <property type="protein sequence ID" value="SAK63744.1"/>
    <property type="molecule type" value="Genomic_DNA"/>
</dbReference>
<dbReference type="Proteomes" id="UP000054911">
    <property type="component" value="Unassembled WGS sequence"/>
</dbReference>
<evidence type="ECO:0000313" key="1">
    <source>
        <dbReference type="EMBL" id="SAK63744.1"/>
    </source>
</evidence>
<evidence type="ECO:0000313" key="2">
    <source>
        <dbReference type="Proteomes" id="UP000054911"/>
    </source>
</evidence>
<proteinExistence type="predicted"/>
<sequence>MTKGSVTLGEVAARSTHIEMACSRCDRRGRYRLVKLVASLGDDFPMTDLGAAIANCPRRHATVTERCDVYFPGLIKIMDSQP</sequence>
<protein>
    <submittedName>
        <fullName evidence="1">Uncharacterized protein</fullName>
    </submittedName>
</protein>
<comment type="caution">
    <text evidence="1">The sequence shown here is derived from an EMBL/GenBank/DDBJ whole genome shotgun (WGS) entry which is preliminary data.</text>
</comment>
<reference evidence="1" key="1">
    <citation type="submission" date="2016-01" db="EMBL/GenBank/DDBJ databases">
        <authorList>
            <person name="Peeters C."/>
        </authorList>
    </citation>
    <scope>NUCLEOTIDE SEQUENCE [LARGE SCALE GENOMIC DNA]</scope>
    <source>
        <strain evidence="1">LMG 29323</strain>
    </source>
</reference>
<dbReference type="STRING" id="1777141.AWB80_02913"/>